<dbReference type="Proteomes" id="UP000266673">
    <property type="component" value="Unassembled WGS sequence"/>
</dbReference>
<comment type="caution">
    <text evidence="2">The sequence shown here is derived from an EMBL/GenBank/DDBJ whole genome shotgun (WGS) entry which is preliminary data.</text>
</comment>
<organism evidence="2 3">
    <name type="scientific">Gigaspora rosea</name>
    <dbReference type="NCBI Taxonomy" id="44941"/>
    <lineage>
        <taxon>Eukaryota</taxon>
        <taxon>Fungi</taxon>
        <taxon>Fungi incertae sedis</taxon>
        <taxon>Mucoromycota</taxon>
        <taxon>Glomeromycotina</taxon>
        <taxon>Glomeromycetes</taxon>
        <taxon>Diversisporales</taxon>
        <taxon>Gigasporaceae</taxon>
        <taxon>Gigaspora</taxon>
    </lineage>
</organism>
<accession>A0A397VDX6</accession>
<name>A0A397VDX6_9GLOM</name>
<dbReference type="OrthoDB" id="2420613at2759"/>
<evidence type="ECO:0000313" key="3">
    <source>
        <dbReference type="Proteomes" id="UP000266673"/>
    </source>
</evidence>
<protein>
    <submittedName>
        <fullName evidence="2">Uncharacterized protein</fullName>
    </submittedName>
</protein>
<gene>
    <name evidence="2" type="ORF">C2G38_2035641</name>
</gene>
<reference evidence="2 3" key="1">
    <citation type="submission" date="2018-06" db="EMBL/GenBank/DDBJ databases">
        <title>Comparative genomics reveals the genomic features of Rhizophagus irregularis, R. cerebriforme, R. diaphanum and Gigaspora rosea, and their symbiotic lifestyle signature.</title>
        <authorList>
            <person name="Morin E."/>
            <person name="San Clemente H."/>
            <person name="Chen E.C.H."/>
            <person name="De La Providencia I."/>
            <person name="Hainaut M."/>
            <person name="Kuo A."/>
            <person name="Kohler A."/>
            <person name="Murat C."/>
            <person name="Tang N."/>
            <person name="Roy S."/>
            <person name="Loubradou J."/>
            <person name="Henrissat B."/>
            <person name="Grigoriev I.V."/>
            <person name="Corradi N."/>
            <person name="Roux C."/>
            <person name="Martin F.M."/>
        </authorList>
    </citation>
    <scope>NUCLEOTIDE SEQUENCE [LARGE SCALE GENOMIC DNA]</scope>
    <source>
        <strain evidence="2 3">DAOM 194757</strain>
    </source>
</reference>
<keyword evidence="1" id="KW-0175">Coiled coil</keyword>
<proteinExistence type="predicted"/>
<sequence length="137" mass="15963">MAINIETLCKIIETLATHDEESKKDFFSNFGVDYSVPEPFSQMFGFAFSEEDINKAIEQLQNEKATFNETNSEIASNKNKRKLTCSYTMLTNFFLLLWKVKYFNKKLKNRTFNNLVHVREVANAFSKLEVQNTELPN</sequence>
<dbReference type="AlphaFoldDB" id="A0A397VDX6"/>
<dbReference type="EMBL" id="QKWP01000442">
    <property type="protein sequence ID" value="RIB19978.1"/>
    <property type="molecule type" value="Genomic_DNA"/>
</dbReference>
<evidence type="ECO:0000313" key="2">
    <source>
        <dbReference type="EMBL" id="RIB19978.1"/>
    </source>
</evidence>
<feature type="coiled-coil region" evidence="1">
    <location>
        <begin position="50"/>
        <end position="77"/>
    </location>
</feature>
<keyword evidence="3" id="KW-1185">Reference proteome</keyword>
<evidence type="ECO:0000256" key="1">
    <source>
        <dbReference type="SAM" id="Coils"/>
    </source>
</evidence>